<evidence type="ECO:0000256" key="1">
    <source>
        <dbReference type="SAM" id="MobiDB-lite"/>
    </source>
</evidence>
<feature type="compositionally biased region" description="Basic and acidic residues" evidence="1">
    <location>
        <begin position="29"/>
        <end position="38"/>
    </location>
</feature>
<feature type="compositionally biased region" description="Polar residues" evidence="1">
    <location>
        <begin position="373"/>
        <end position="396"/>
    </location>
</feature>
<organism evidence="2 3">
    <name type="scientific">Triparma columacea</name>
    <dbReference type="NCBI Taxonomy" id="722753"/>
    <lineage>
        <taxon>Eukaryota</taxon>
        <taxon>Sar</taxon>
        <taxon>Stramenopiles</taxon>
        <taxon>Ochrophyta</taxon>
        <taxon>Bolidophyceae</taxon>
        <taxon>Parmales</taxon>
        <taxon>Triparmaceae</taxon>
        <taxon>Triparma</taxon>
    </lineage>
</organism>
<gene>
    <name evidence="2" type="ORF">TrCOL_g8753</name>
</gene>
<comment type="caution">
    <text evidence="2">The sequence shown here is derived from an EMBL/GenBank/DDBJ whole genome shotgun (WGS) entry which is preliminary data.</text>
</comment>
<feature type="compositionally biased region" description="Basic residues" evidence="1">
    <location>
        <begin position="341"/>
        <end position="356"/>
    </location>
</feature>
<evidence type="ECO:0000313" key="2">
    <source>
        <dbReference type="EMBL" id="GMI26919.1"/>
    </source>
</evidence>
<keyword evidence="3" id="KW-1185">Reference proteome</keyword>
<feature type="region of interest" description="Disordered" evidence="1">
    <location>
        <begin position="335"/>
        <end position="415"/>
    </location>
</feature>
<feature type="compositionally biased region" description="Basic and acidic residues" evidence="1">
    <location>
        <begin position="400"/>
        <end position="415"/>
    </location>
</feature>
<feature type="region of interest" description="Disordered" evidence="1">
    <location>
        <begin position="203"/>
        <end position="254"/>
    </location>
</feature>
<feature type="compositionally biased region" description="Polar residues" evidence="1">
    <location>
        <begin position="49"/>
        <end position="65"/>
    </location>
</feature>
<feature type="compositionally biased region" description="Basic residues" evidence="1">
    <location>
        <begin position="493"/>
        <end position="505"/>
    </location>
</feature>
<feature type="region of interest" description="Disordered" evidence="1">
    <location>
        <begin position="20"/>
        <end position="65"/>
    </location>
</feature>
<accession>A0A9W7L491</accession>
<dbReference type="EMBL" id="BRYA01000637">
    <property type="protein sequence ID" value="GMI26919.1"/>
    <property type="molecule type" value="Genomic_DNA"/>
</dbReference>
<feature type="region of interest" description="Disordered" evidence="1">
    <location>
        <begin position="483"/>
        <end position="506"/>
    </location>
</feature>
<feature type="compositionally biased region" description="Basic and acidic residues" evidence="1">
    <location>
        <begin position="208"/>
        <end position="217"/>
    </location>
</feature>
<feature type="region of interest" description="Disordered" evidence="1">
    <location>
        <begin position="275"/>
        <end position="297"/>
    </location>
</feature>
<dbReference type="OrthoDB" id="10503097at2759"/>
<feature type="compositionally biased region" description="Basic and acidic residues" evidence="1">
    <location>
        <begin position="108"/>
        <end position="119"/>
    </location>
</feature>
<feature type="region of interest" description="Disordered" evidence="1">
    <location>
        <begin position="440"/>
        <end position="461"/>
    </location>
</feature>
<reference evidence="3" key="1">
    <citation type="journal article" date="2023" name="Commun. Biol.">
        <title>Genome analysis of Parmales, the sister group of diatoms, reveals the evolutionary specialization of diatoms from phago-mixotrophs to photoautotrophs.</title>
        <authorList>
            <person name="Ban H."/>
            <person name="Sato S."/>
            <person name="Yoshikawa S."/>
            <person name="Yamada K."/>
            <person name="Nakamura Y."/>
            <person name="Ichinomiya M."/>
            <person name="Sato N."/>
            <person name="Blanc-Mathieu R."/>
            <person name="Endo H."/>
            <person name="Kuwata A."/>
            <person name="Ogata H."/>
        </authorList>
    </citation>
    <scope>NUCLEOTIDE SEQUENCE [LARGE SCALE GENOMIC DNA]</scope>
</reference>
<sequence length="751" mass="83417">MDEGLAGILGSLGKFRQKREDGTSATYLVEKDNRDSDRNGLTGEKWHRTSSGSLMSKNKNSLGNRLANTAKKVADILSAPDGMDEPPPSVNWDQLFKTGELNIDEHEENEKARRERAEQLRSYIDTSSTKKSPPEAKKVDETDRFKVLGYGQRRDSMVKGMKNIESLMVELKLSPPASPTKVAKVLPGPRRISLMDEAAVVLEEDEEKKEKEEKEEKVEDEEKAVVTLTERDPEPMPMPKKKKKKTQPKPPGMSEIKAAKKKELLDMILPAVLNTGKKKKKKKKHSKMVRNEPDYSAYTSFPEQQAAFSTTVPNLPLHPEIDDEHLMRQYKPAFSSSVKVKGSHNVKYKHKKKKSAGPRLPGQQGLLQQQNPYSLNARPSQYTKPSFLAPSSSNAMKLQAMRERQVKERELKKKQEDMKLIEEQARKRGVELQSVDHLLDNFNNEDDDPLERSTDSDYAPPAFATLEEAKIYYERKQLERQSEQLLSPLKQQPKPKKGKAKKVKAKATTLPPVKKLSPKKLKESHDLLDAMDDLSYQITVLQDKLNTLSSAPNISPEEREENEDLLGCLLVVATHINKHKEILSSGLVSAQQGSSRPSHVSILESAQTWRLTLLSVIDTLANRPTAADQDPELQDLHLDLTLSTGVKGDEAISALSPSKSKTVPAFSSPIDKISSSTDRQRILLQIGSGVGMDSPKGLKQSEREEVVEKITSLYSQGGGSASPTSHLGGFITGNNASSPLPGLSELGIGLS</sequence>
<feature type="compositionally biased region" description="Low complexity" evidence="1">
    <location>
        <begin position="357"/>
        <end position="372"/>
    </location>
</feature>
<dbReference type="AlphaFoldDB" id="A0A9W7L491"/>
<evidence type="ECO:0000313" key="3">
    <source>
        <dbReference type="Proteomes" id="UP001165065"/>
    </source>
</evidence>
<feature type="region of interest" description="Disordered" evidence="1">
    <location>
        <begin position="102"/>
        <end position="140"/>
    </location>
</feature>
<proteinExistence type="predicted"/>
<name>A0A9W7L491_9STRA</name>
<dbReference type="Proteomes" id="UP001165065">
    <property type="component" value="Unassembled WGS sequence"/>
</dbReference>
<protein>
    <submittedName>
        <fullName evidence="2">Uncharacterized protein</fullName>
    </submittedName>
</protein>
<feature type="compositionally biased region" description="Basic residues" evidence="1">
    <location>
        <begin position="276"/>
        <end position="288"/>
    </location>
</feature>